<accession>A0A5C8ZY14</accession>
<evidence type="ECO:0000313" key="2">
    <source>
        <dbReference type="Proteomes" id="UP000321933"/>
    </source>
</evidence>
<gene>
    <name evidence="1" type="ORF">FVW59_08285</name>
</gene>
<dbReference type="RefSeq" id="WP_148063783.1">
    <property type="nucleotide sequence ID" value="NZ_VRYZ01000003.1"/>
</dbReference>
<comment type="caution">
    <text evidence="1">The sequence shown here is derived from an EMBL/GenBank/DDBJ whole genome shotgun (WGS) entry which is preliminary data.</text>
</comment>
<reference evidence="1 2" key="1">
    <citation type="submission" date="2019-08" db="EMBL/GenBank/DDBJ databases">
        <title>Parahaliea maris sp. nov., isolated from the surface seawater.</title>
        <authorList>
            <person name="Liu Y."/>
        </authorList>
    </citation>
    <scope>NUCLEOTIDE SEQUENCE [LARGE SCALE GENOMIC DNA]</scope>
    <source>
        <strain evidence="1 2">S2-26</strain>
    </source>
</reference>
<dbReference type="EMBL" id="VRYZ01000003">
    <property type="protein sequence ID" value="TXS92410.1"/>
    <property type="molecule type" value="Genomic_DNA"/>
</dbReference>
<proteinExistence type="predicted"/>
<name>A0A5C8ZY14_9GAMM</name>
<keyword evidence="2" id="KW-1185">Reference proteome</keyword>
<dbReference type="OrthoDB" id="277390at2"/>
<sequence>MSPPPVPGAVERQTRAWLAEFVVGLNLCPFARPLLDSPALRISVSTAAERAALQRAFLQELDKLQSTPEAEIATTLLVFPRALASFDDYLDFLDEAQFLLEQAGLDGVVQLASFHPDYCFEGEAESAASHFSNRSPWPTIHLLREAMVTRLVTGHPDPEAIPGANVEHLNALGRETLETRWQALFD</sequence>
<organism evidence="1 2">
    <name type="scientific">Parahaliea aestuarii</name>
    <dbReference type="NCBI Taxonomy" id="1852021"/>
    <lineage>
        <taxon>Bacteria</taxon>
        <taxon>Pseudomonadati</taxon>
        <taxon>Pseudomonadota</taxon>
        <taxon>Gammaproteobacteria</taxon>
        <taxon>Cellvibrionales</taxon>
        <taxon>Halieaceae</taxon>
        <taxon>Parahaliea</taxon>
    </lineage>
</organism>
<dbReference type="AlphaFoldDB" id="A0A5C8ZY14"/>
<protein>
    <submittedName>
        <fullName evidence="1">DUF1415 domain-containing protein</fullName>
    </submittedName>
</protein>
<evidence type="ECO:0000313" key="1">
    <source>
        <dbReference type="EMBL" id="TXS92410.1"/>
    </source>
</evidence>
<dbReference type="Pfam" id="PF07209">
    <property type="entry name" value="DUF1415"/>
    <property type="match status" value="1"/>
</dbReference>
<dbReference type="InterPro" id="IPR009858">
    <property type="entry name" value="DUF1415"/>
</dbReference>
<dbReference type="Proteomes" id="UP000321933">
    <property type="component" value="Unassembled WGS sequence"/>
</dbReference>